<comment type="similarity">
    <text evidence="2 9">Belongs to the ammonia transporter channel (TC 1.A.11.2) family.</text>
</comment>
<feature type="transmembrane region" description="Helical" evidence="9">
    <location>
        <begin position="314"/>
        <end position="334"/>
    </location>
</feature>
<accession>A0A1M5ZXH9</accession>
<evidence type="ECO:0000256" key="9">
    <source>
        <dbReference type="RuleBase" id="RU362002"/>
    </source>
</evidence>
<sequence>MGFNGADSVFVLVCTALVMLMTPALALFYGGMVRKKNVVSTTMHSYVTIALVSIQWILIGYTLVFGNDIGGIIGDLKYALLNGVGFEPNADYAATIPHQGFMLFQMMFAIITPALISGSFAERMRFPAVILFVLAWTTLVYDPIAHWVWGVGGWIRNLGALDFAGGNVVHISSGISALVVALLIGKRKNIKDITAHHIPMTILGGGLLWFGWFGFNAGSALGLNDVALDAFITTNTSAAAAALAWMLFEYSHTKKFSAIGFISGAVAGLVAITPGAGFVTPIASLAIGAIGGAICYGAVTFLKEKFGYDDALDAFGCHGIGGIWGGIAVGLFGTTGINSAGADGLFYGGGVTLLSAQIISIAATIVYSAIVTFAIVKVIGLVTVFRATNIEEDYGLDVTMHGKGAYGEFGVIEEKESYSA</sequence>
<dbReference type="PROSITE" id="PS01219">
    <property type="entry name" value="AMMONIUM_TRANSP"/>
    <property type="match status" value="1"/>
</dbReference>
<dbReference type="InterPro" id="IPR024041">
    <property type="entry name" value="NH4_transpt_AmtB-like_dom"/>
</dbReference>
<organism evidence="11 12">
    <name type="scientific">Clostridium intestinale DSM 6191</name>
    <dbReference type="NCBI Taxonomy" id="1121320"/>
    <lineage>
        <taxon>Bacteria</taxon>
        <taxon>Bacillati</taxon>
        <taxon>Bacillota</taxon>
        <taxon>Clostridia</taxon>
        <taxon>Eubacteriales</taxon>
        <taxon>Clostridiaceae</taxon>
        <taxon>Clostridium</taxon>
    </lineage>
</organism>
<feature type="transmembrane region" description="Helical" evidence="9">
    <location>
        <begin position="6"/>
        <end position="31"/>
    </location>
</feature>
<dbReference type="GO" id="GO:0008519">
    <property type="term" value="F:ammonium channel activity"/>
    <property type="evidence" value="ECO:0007669"/>
    <property type="project" value="InterPro"/>
</dbReference>
<dbReference type="PANTHER" id="PTHR43029:SF10">
    <property type="entry name" value="AMMONIUM TRANSPORTER MEP2"/>
    <property type="match status" value="1"/>
</dbReference>
<keyword evidence="3 9" id="KW-0813">Transport</keyword>
<feature type="transmembrane region" description="Helical" evidence="9">
    <location>
        <begin position="282"/>
        <end position="302"/>
    </location>
</feature>
<protein>
    <recommendedName>
        <fullName evidence="8 9">Ammonium transporter</fullName>
    </recommendedName>
</protein>
<dbReference type="RefSeq" id="WP_073021609.1">
    <property type="nucleotide sequence ID" value="NZ_FQXU01000012.1"/>
</dbReference>
<feature type="transmembrane region" description="Helical" evidence="9">
    <location>
        <begin position="168"/>
        <end position="185"/>
    </location>
</feature>
<evidence type="ECO:0000256" key="2">
    <source>
        <dbReference type="ARBA" id="ARBA00005887"/>
    </source>
</evidence>
<proteinExistence type="inferred from homology"/>
<evidence type="ECO:0000256" key="4">
    <source>
        <dbReference type="ARBA" id="ARBA00022692"/>
    </source>
</evidence>
<dbReference type="InterPro" id="IPR029020">
    <property type="entry name" value="Ammonium/urea_transptr"/>
</dbReference>
<evidence type="ECO:0000259" key="10">
    <source>
        <dbReference type="Pfam" id="PF00909"/>
    </source>
</evidence>
<dbReference type="InterPro" id="IPR018047">
    <property type="entry name" value="Ammonium_transpt_CS"/>
</dbReference>
<dbReference type="EMBL" id="FQXU01000012">
    <property type="protein sequence ID" value="SHI28985.1"/>
    <property type="molecule type" value="Genomic_DNA"/>
</dbReference>
<comment type="subcellular location">
    <subcellularLocation>
        <location evidence="9">Cell membrane</location>
        <topology evidence="9">Multi-pass membrane protein</topology>
    </subcellularLocation>
    <subcellularLocation>
        <location evidence="1">Membrane</location>
        <topology evidence="1">Multi-pass membrane protein</topology>
    </subcellularLocation>
</comment>
<feature type="transmembrane region" description="Helical" evidence="9">
    <location>
        <begin position="197"/>
        <end position="215"/>
    </location>
</feature>
<evidence type="ECO:0000256" key="5">
    <source>
        <dbReference type="ARBA" id="ARBA00022989"/>
    </source>
</evidence>
<evidence type="ECO:0000256" key="3">
    <source>
        <dbReference type="ARBA" id="ARBA00022448"/>
    </source>
</evidence>
<feature type="domain" description="Ammonium transporter AmtB-like" evidence="10">
    <location>
        <begin position="9"/>
        <end position="406"/>
    </location>
</feature>
<feature type="transmembrane region" description="Helical" evidence="9">
    <location>
        <begin position="255"/>
        <end position="276"/>
    </location>
</feature>
<dbReference type="Gene3D" id="1.10.3430.10">
    <property type="entry name" value="Ammonium transporter AmtB like domains"/>
    <property type="match status" value="1"/>
</dbReference>
<gene>
    <name evidence="11" type="ORF">SAMN02745941_03517</name>
</gene>
<feature type="transmembrane region" description="Helical" evidence="9">
    <location>
        <begin position="101"/>
        <end position="121"/>
    </location>
</feature>
<dbReference type="NCBIfam" id="TIGR00836">
    <property type="entry name" value="amt"/>
    <property type="match status" value="1"/>
</dbReference>
<dbReference type="SUPFAM" id="SSF111352">
    <property type="entry name" value="Ammonium transporter"/>
    <property type="match status" value="1"/>
</dbReference>
<feature type="transmembrane region" description="Helical" evidence="9">
    <location>
        <begin position="354"/>
        <end position="376"/>
    </location>
</feature>
<dbReference type="Pfam" id="PF00909">
    <property type="entry name" value="Ammonium_transp"/>
    <property type="match status" value="1"/>
</dbReference>
<dbReference type="AlphaFoldDB" id="A0A1M5ZXH9"/>
<keyword evidence="6 9" id="KW-0472">Membrane</keyword>
<feature type="transmembrane region" description="Helical" evidence="9">
    <location>
        <begin position="227"/>
        <end position="248"/>
    </location>
</feature>
<feature type="transmembrane region" description="Helical" evidence="9">
    <location>
        <begin position="43"/>
        <end position="64"/>
    </location>
</feature>
<evidence type="ECO:0000256" key="6">
    <source>
        <dbReference type="ARBA" id="ARBA00023136"/>
    </source>
</evidence>
<keyword evidence="5 9" id="KW-1133">Transmembrane helix</keyword>
<evidence type="ECO:0000313" key="12">
    <source>
        <dbReference type="Proteomes" id="UP000184241"/>
    </source>
</evidence>
<name>A0A1M5ZXH9_9CLOT</name>
<dbReference type="InterPro" id="IPR001905">
    <property type="entry name" value="Ammonium_transpt"/>
</dbReference>
<evidence type="ECO:0000256" key="1">
    <source>
        <dbReference type="ARBA" id="ARBA00004141"/>
    </source>
</evidence>
<reference evidence="11 12" key="1">
    <citation type="submission" date="2016-11" db="EMBL/GenBank/DDBJ databases">
        <authorList>
            <person name="Jaros S."/>
            <person name="Januszkiewicz K."/>
            <person name="Wedrychowicz H."/>
        </authorList>
    </citation>
    <scope>NUCLEOTIDE SEQUENCE [LARGE SCALE GENOMIC DNA]</scope>
    <source>
        <strain evidence="11 12">DSM 6191</strain>
    </source>
</reference>
<keyword evidence="4 9" id="KW-0812">Transmembrane</keyword>
<dbReference type="Proteomes" id="UP000184241">
    <property type="component" value="Unassembled WGS sequence"/>
</dbReference>
<dbReference type="GO" id="GO:0005886">
    <property type="term" value="C:plasma membrane"/>
    <property type="evidence" value="ECO:0007669"/>
    <property type="project" value="UniProtKB-SubCell"/>
</dbReference>
<dbReference type="PANTHER" id="PTHR43029">
    <property type="entry name" value="AMMONIUM TRANSPORTER MEP2"/>
    <property type="match status" value="1"/>
</dbReference>
<feature type="transmembrane region" description="Helical" evidence="9">
    <location>
        <begin position="128"/>
        <end position="148"/>
    </location>
</feature>
<evidence type="ECO:0000256" key="7">
    <source>
        <dbReference type="ARBA" id="ARBA00023177"/>
    </source>
</evidence>
<evidence type="ECO:0000256" key="8">
    <source>
        <dbReference type="ARBA" id="ARBA00050025"/>
    </source>
</evidence>
<evidence type="ECO:0000313" key="11">
    <source>
        <dbReference type="EMBL" id="SHI28985.1"/>
    </source>
</evidence>
<keyword evidence="7 9" id="KW-0924">Ammonia transport</keyword>